<dbReference type="STRING" id="53378.BRW65_01245"/>
<comment type="similarity">
    <text evidence="1">Belongs to the short-chain dehydrogenases/reductases (SDR) family.</text>
</comment>
<dbReference type="Proteomes" id="UP000186438">
    <property type="component" value="Unassembled WGS sequence"/>
</dbReference>
<dbReference type="PROSITE" id="PS00061">
    <property type="entry name" value="ADH_SHORT"/>
    <property type="match status" value="1"/>
</dbReference>
<evidence type="ECO:0000313" key="3">
    <source>
        <dbReference type="EMBL" id="OJZ76363.1"/>
    </source>
</evidence>
<dbReference type="Gene3D" id="3.40.50.720">
    <property type="entry name" value="NAD(P)-binding Rossmann-like Domain"/>
    <property type="match status" value="1"/>
</dbReference>
<keyword evidence="4" id="KW-1185">Reference proteome</keyword>
<dbReference type="PRINTS" id="PR00081">
    <property type="entry name" value="GDHRDH"/>
</dbReference>
<dbReference type="PANTHER" id="PTHR45024:SF2">
    <property type="entry name" value="SCP2 DOMAIN-CONTAINING PROTEIN"/>
    <property type="match status" value="1"/>
</dbReference>
<dbReference type="SUPFAM" id="SSF51735">
    <property type="entry name" value="NAD(P)-binding Rossmann-fold domains"/>
    <property type="match status" value="1"/>
</dbReference>
<dbReference type="InterPro" id="IPR002347">
    <property type="entry name" value="SDR_fam"/>
</dbReference>
<comment type="caution">
    <text evidence="3">The sequence shown here is derived from an EMBL/GenBank/DDBJ whole genome shotgun (WGS) entry which is preliminary data.</text>
</comment>
<gene>
    <name evidence="3" type="ORF">BRW65_01245</name>
</gene>
<dbReference type="Pfam" id="PF00106">
    <property type="entry name" value="adh_short"/>
    <property type="match status" value="1"/>
</dbReference>
<name>A0A1Q4I344_9MYCO</name>
<keyword evidence="2" id="KW-0560">Oxidoreductase</keyword>
<dbReference type="AlphaFoldDB" id="A0A1Q4I344"/>
<protein>
    <recommendedName>
        <fullName evidence="5">Short-chain dehydrogenase</fullName>
    </recommendedName>
</protein>
<evidence type="ECO:0008006" key="5">
    <source>
        <dbReference type="Google" id="ProtNLM"/>
    </source>
</evidence>
<dbReference type="InterPro" id="IPR036291">
    <property type="entry name" value="NAD(P)-bd_dom_sf"/>
</dbReference>
<accession>A0A1Q4I344</accession>
<evidence type="ECO:0000313" key="4">
    <source>
        <dbReference type="Proteomes" id="UP000186438"/>
    </source>
</evidence>
<evidence type="ECO:0000256" key="2">
    <source>
        <dbReference type="ARBA" id="ARBA00023002"/>
    </source>
</evidence>
<dbReference type="InterPro" id="IPR051687">
    <property type="entry name" value="Peroxisomal_Beta-Oxidation"/>
</dbReference>
<evidence type="ECO:0000256" key="1">
    <source>
        <dbReference type="ARBA" id="ARBA00006484"/>
    </source>
</evidence>
<sequence length="313" mass="31981">MTLDGQVAIVTGGGRGLGEGYALELARRGAQVVVHDNGSDPAGNGFDPGPANTVAKAIVAAGGQAVPCTTDASTESGGAEAVELALSEFGKLDIIIANAGNINSAPFSEYSTQSFTSALTNHLLAAFHVVRPGFAVMKEARYGRLVFVASAAGVFGQPGLLGYATAKTGMLGMMNVAAIEGAEFGITANAIMPMAATRMAAALFGEAIEAPEAREFLDSLRIDQVAPVVAYLASARCTATRTVLSAFRGRVAQLHIGVTNGWLSPTGQFTAEDVESHLAEISDTSGLLQPENIFDEIAHTVAMTGGALPPAAS</sequence>
<dbReference type="InterPro" id="IPR020904">
    <property type="entry name" value="Sc_DH/Rdtase_CS"/>
</dbReference>
<proteinExistence type="inferred from homology"/>
<dbReference type="PANTHER" id="PTHR45024">
    <property type="entry name" value="DEHYDROGENASES, SHORT CHAIN"/>
    <property type="match status" value="1"/>
</dbReference>
<dbReference type="GO" id="GO:0016491">
    <property type="term" value="F:oxidoreductase activity"/>
    <property type="evidence" value="ECO:0007669"/>
    <property type="project" value="UniProtKB-KW"/>
</dbReference>
<organism evidence="3 4">
    <name type="scientific">Mycobacterium paraffinicum</name>
    <dbReference type="NCBI Taxonomy" id="53378"/>
    <lineage>
        <taxon>Bacteria</taxon>
        <taxon>Bacillati</taxon>
        <taxon>Actinomycetota</taxon>
        <taxon>Actinomycetes</taxon>
        <taxon>Mycobacteriales</taxon>
        <taxon>Mycobacteriaceae</taxon>
        <taxon>Mycobacterium</taxon>
    </lineage>
</organism>
<dbReference type="EMBL" id="MPNT01000001">
    <property type="protein sequence ID" value="OJZ76363.1"/>
    <property type="molecule type" value="Genomic_DNA"/>
</dbReference>
<reference evidence="3 4" key="1">
    <citation type="submission" date="2016-11" db="EMBL/GenBank/DDBJ databases">
        <title>Genome sequences of unsequenced Mycobacteria.</title>
        <authorList>
            <person name="Greninger A.L."/>
            <person name="Fang F."/>
            <person name="Jerome K.R."/>
        </authorList>
    </citation>
    <scope>NUCLEOTIDE SEQUENCE [LARGE SCALE GENOMIC DNA]</scope>
    <source>
        <strain evidence="3 4">M11</strain>
    </source>
</reference>